<organism evidence="1 2">
    <name type="scientific">Collibacillus ludicampi</name>
    <dbReference type="NCBI Taxonomy" id="2771369"/>
    <lineage>
        <taxon>Bacteria</taxon>
        <taxon>Bacillati</taxon>
        <taxon>Bacillota</taxon>
        <taxon>Bacilli</taxon>
        <taxon>Bacillales</taxon>
        <taxon>Alicyclobacillaceae</taxon>
        <taxon>Collibacillus</taxon>
    </lineage>
</organism>
<evidence type="ECO:0000313" key="1">
    <source>
        <dbReference type="EMBL" id="GIM46508.1"/>
    </source>
</evidence>
<dbReference type="Proteomes" id="UP001057291">
    <property type="component" value="Unassembled WGS sequence"/>
</dbReference>
<reference evidence="1" key="1">
    <citation type="journal article" date="2023" name="Int. J. Syst. Evol. Microbiol.">
        <title>Collibacillus ludicampi gen. nov., sp. nov., a new soil bacterium of the family Alicyclobacillaceae.</title>
        <authorList>
            <person name="Jojima T."/>
            <person name="Ioku Y."/>
            <person name="Fukuta Y."/>
            <person name="Shirasaka N."/>
            <person name="Matsumura Y."/>
            <person name="Mori M."/>
        </authorList>
    </citation>
    <scope>NUCLEOTIDE SEQUENCE</scope>
    <source>
        <strain evidence="1">TP075</strain>
    </source>
</reference>
<dbReference type="RefSeq" id="WP_282199599.1">
    <property type="nucleotide sequence ID" value="NZ_BOQE01000001.1"/>
</dbReference>
<evidence type="ECO:0000313" key="2">
    <source>
        <dbReference type="Proteomes" id="UP001057291"/>
    </source>
</evidence>
<name>A0AAV4LFH0_9BACL</name>
<dbReference type="EMBL" id="BOQE01000001">
    <property type="protein sequence ID" value="GIM46508.1"/>
    <property type="molecule type" value="Genomic_DNA"/>
</dbReference>
<dbReference type="AlphaFoldDB" id="A0AAV4LFH0"/>
<protein>
    <submittedName>
        <fullName evidence="1">Uncharacterized protein</fullName>
    </submittedName>
</protein>
<keyword evidence="2" id="KW-1185">Reference proteome</keyword>
<sequence length="170" mass="20171">MLPILYIDDNLIFDTSGQAYAVFKVQSEPYAFQPQHIKHQVIDRVTRGLMSLSGEFWIFLLSKQWSVDEILREMGRQSRNPVWQEHQKEVQDYLRYYLPFHRVNLIVVPLNRQRITIDLTMDNWKDWFKQAAAGLMDVKNRFLMGQEIIPEERLEAARKSTEEWLAGSRG</sequence>
<comment type="caution">
    <text evidence="1">The sequence shown here is derived from an EMBL/GenBank/DDBJ whole genome shotgun (WGS) entry which is preliminary data.</text>
</comment>
<gene>
    <name evidence="1" type="ORF">DNHGIG_20570</name>
</gene>
<accession>A0AAV4LFH0</accession>
<proteinExistence type="predicted"/>